<dbReference type="InterPro" id="IPR041143">
    <property type="entry name" value="YgxA_HTH"/>
</dbReference>
<evidence type="ECO:0000259" key="1">
    <source>
        <dbReference type="Pfam" id="PF14540"/>
    </source>
</evidence>
<evidence type="ECO:0000313" key="5">
    <source>
        <dbReference type="Proteomes" id="UP001595880"/>
    </source>
</evidence>
<evidence type="ECO:0000313" key="4">
    <source>
        <dbReference type="EMBL" id="MFC4388823.1"/>
    </source>
</evidence>
<dbReference type="Proteomes" id="UP001595880">
    <property type="component" value="Unassembled WGS sequence"/>
</dbReference>
<feature type="domain" description="YgxA-like substrate binding" evidence="3">
    <location>
        <begin position="120"/>
        <end position="218"/>
    </location>
</feature>
<dbReference type="EMBL" id="JBHSDV010000005">
    <property type="protein sequence ID" value="MFC4388823.1"/>
    <property type="molecule type" value="Genomic_DNA"/>
</dbReference>
<proteinExistence type="predicted"/>
<sequence>MEDLLRPIYQERASNKNTLGILLMEKKEEVSPETDNFDSILLVVVKDSEEQWTVKHYEYGNKSAALHIIHKELLEEWIDTSKYRLVMEWIMNGRILYDHNQYLSNLQDTLRVFPKDKRMLKLIIEFSKLTRNYSEGKNLYNSEDYLDAYSRMLRSLHYFGRISVIEKGYHPELMVWKQVKRIDLEIYKLYEELIRSKENIKKRIELMLIAIELTLKKKIPSCSEHLMRIMSEKSEPWGYGELKTHPAIEPYMYDLVTVLDYLVHANKVEVVLEETKGKQIAHRKYRWKE</sequence>
<accession>A0ABV8VWF8</accession>
<gene>
    <name evidence="4" type="ORF">ACFOZ1_13560</name>
</gene>
<name>A0ABV8VWF8_9BACI</name>
<evidence type="ECO:0000259" key="3">
    <source>
        <dbReference type="Pfam" id="PF22339"/>
    </source>
</evidence>
<dbReference type="InterPro" id="IPR043519">
    <property type="entry name" value="NT_sf"/>
</dbReference>
<organism evidence="4 5">
    <name type="scientific">Gracilibacillus marinus</name>
    <dbReference type="NCBI Taxonomy" id="630535"/>
    <lineage>
        <taxon>Bacteria</taxon>
        <taxon>Bacillati</taxon>
        <taxon>Bacillota</taxon>
        <taxon>Bacilli</taxon>
        <taxon>Bacillales</taxon>
        <taxon>Bacillaceae</taxon>
        <taxon>Gracilibacillus</taxon>
    </lineage>
</organism>
<reference evidence="5" key="1">
    <citation type="journal article" date="2019" name="Int. J. Syst. Evol. Microbiol.">
        <title>The Global Catalogue of Microorganisms (GCM) 10K type strain sequencing project: providing services to taxonomists for standard genome sequencing and annotation.</title>
        <authorList>
            <consortium name="The Broad Institute Genomics Platform"/>
            <consortium name="The Broad Institute Genome Sequencing Center for Infectious Disease"/>
            <person name="Wu L."/>
            <person name="Ma J."/>
        </authorList>
    </citation>
    <scope>NUCLEOTIDE SEQUENCE [LARGE SCALE GENOMIC DNA]</scope>
    <source>
        <strain evidence="5">KACC 14058</strain>
    </source>
</reference>
<dbReference type="Pfam" id="PF14540">
    <property type="entry name" value="NTF-like"/>
    <property type="match status" value="1"/>
</dbReference>
<comment type="caution">
    <text evidence="4">The sequence shown here is derived from an EMBL/GenBank/DDBJ whole genome shotgun (WGS) entry which is preliminary data.</text>
</comment>
<keyword evidence="5" id="KW-1185">Reference proteome</keyword>
<dbReference type="Gene3D" id="1.10.10.10">
    <property type="entry name" value="Winged helix-like DNA-binding domain superfamily/Winged helix DNA-binding domain"/>
    <property type="match status" value="1"/>
</dbReference>
<dbReference type="Gene3D" id="1.20.120.330">
    <property type="entry name" value="Nucleotidyltransferases domain 2"/>
    <property type="match status" value="1"/>
</dbReference>
<dbReference type="Pfam" id="PF18576">
    <property type="entry name" value="HTH_52"/>
    <property type="match status" value="1"/>
</dbReference>
<dbReference type="InterPro" id="IPR029348">
    <property type="entry name" value="NTF-like"/>
</dbReference>
<protein>
    <submittedName>
        <fullName evidence="4">Nucleotidyltransferase-like protein</fullName>
    </submittedName>
</protein>
<feature type="domain" description="YgxA-like helix-turn-helix" evidence="2">
    <location>
        <begin position="224"/>
        <end position="286"/>
    </location>
</feature>
<dbReference type="InterPro" id="IPR054515">
    <property type="entry name" value="YgxA-like_substrate-bd"/>
</dbReference>
<evidence type="ECO:0000259" key="2">
    <source>
        <dbReference type="Pfam" id="PF18576"/>
    </source>
</evidence>
<feature type="domain" description="Nucleotidyltransferase-like" evidence="1">
    <location>
        <begin position="1"/>
        <end position="118"/>
    </location>
</feature>
<dbReference type="Gene3D" id="3.30.460.10">
    <property type="entry name" value="Beta Polymerase, domain 2"/>
    <property type="match status" value="1"/>
</dbReference>
<dbReference type="RefSeq" id="WP_390200133.1">
    <property type="nucleotide sequence ID" value="NZ_JBHSDV010000005.1"/>
</dbReference>
<dbReference type="InterPro" id="IPR036388">
    <property type="entry name" value="WH-like_DNA-bd_sf"/>
</dbReference>
<dbReference type="Pfam" id="PF22339">
    <property type="entry name" value="YgxA-like_sub_bind"/>
    <property type="match status" value="1"/>
</dbReference>